<evidence type="ECO:0000313" key="1">
    <source>
        <dbReference type="EMBL" id="GBP02405.1"/>
    </source>
</evidence>
<reference evidence="1 2" key="1">
    <citation type="journal article" date="2019" name="Commun. Biol.">
        <title>The bagworm genome reveals a unique fibroin gene that provides high tensile strength.</title>
        <authorList>
            <person name="Kono N."/>
            <person name="Nakamura H."/>
            <person name="Ohtoshi R."/>
            <person name="Tomita M."/>
            <person name="Numata K."/>
            <person name="Arakawa K."/>
        </authorList>
    </citation>
    <scope>NUCLEOTIDE SEQUENCE [LARGE SCALE GENOMIC DNA]</scope>
</reference>
<comment type="caution">
    <text evidence="1">The sequence shown here is derived from an EMBL/GenBank/DDBJ whole genome shotgun (WGS) entry which is preliminary data.</text>
</comment>
<gene>
    <name evidence="1" type="ORF">EVAR_90948_1</name>
</gene>
<dbReference type="EMBL" id="BGZK01003543">
    <property type="protein sequence ID" value="GBP02405.1"/>
    <property type="molecule type" value="Genomic_DNA"/>
</dbReference>
<sequence>MVEHSLNKSCRNGQRFVHLPRGTTKGRVGVKIILIQLKGIVHGSACATFSGHLLITRQLLTRVHLEHARFERLQDAKDLSIEK</sequence>
<keyword evidence="2" id="KW-1185">Reference proteome</keyword>
<evidence type="ECO:0000313" key="2">
    <source>
        <dbReference type="Proteomes" id="UP000299102"/>
    </source>
</evidence>
<proteinExistence type="predicted"/>
<accession>A0A4C1SK65</accession>
<dbReference type="AlphaFoldDB" id="A0A4C1SK65"/>
<dbReference type="Proteomes" id="UP000299102">
    <property type="component" value="Unassembled WGS sequence"/>
</dbReference>
<organism evidence="1 2">
    <name type="scientific">Eumeta variegata</name>
    <name type="common">Bagworm moth</name>
    <name type="synonym">Eumeta japonica</name>
    <dbReference type="NCBI Taxonomy" id="151549"/>
    <lineage>
        <taxon>Eukaryota</taxon>
        <taxon>Metazoa</taxon>
        <taxon>Ecdysozoa</taxon>
        <taxon>Arthropoda</taxon>
        <taxon>Hexapoda</taxon>
        <taxon>Insecta</taxon>
        <taxon>Pterygota</taxon>
        <taxon>Neoptera</taxon>
        <taxon>Endopterygota</taxon>
        <taxon>Lepidoptera</taxon>
        <taxon>Glossata</taxon>
        <taxon>Ditrysia</taxon>
        <taxon>Tineoidea</taxon>
        <taxon>Psychidae</taxon>
        <taxon>Oiketicinae</taxon>
        <taxon>Eumeta</taxon>
    </lineage>
</organism>
<protein>
    <submittedName>
        <fullName evidence="1">Uncharacterized protein</fullName>
    </submittedName>
</protein>
<name>A0A4C1SK65_EUMVA</name>